<comment type="caution">
    <text evidence="2">The sequence shown here is derived from an EMBL/GenBank/DDBJ whole genome shotgun (WGS) entry which is preliminary data.</text>
</comment>
<dbReference type="AlphaFoldDB" id="A0A9Q1EBN1"/>
<reference evidence="2" key="1">
    <citation type="journal article" date="2023" name="Science">
        <title>Genome structures resolve the early diversification of teleost fishes.</title>
        <authorList>
            <person name="Parey E."/>
            <person name="Louis A."/>
            <person name="Montfort J."/>
            <person name="Bouchez O."/>
            <person name="Roques C."/>
            <person name="Iampietro C."/>
            <person name="Lluch J."/>
            <person name="Castinel A."/>
            <person name="Donnadieu C."/>
            <person name="Desvignes T."/>
            <person name="Floi Bucao C."/>
            <person name="Jouanno E."/>
            <person name="Wen M."/>
            <person name="Mejri S."/>
            <person name="Dirks R."/>
            <person name="Jansen H."/>
            <person name="Henkel C."/>
            <person name="Chen W.J."/>
            <person name="Zahm M."/>
            <person name="Cabau C."/>
            <person name="Klopp C."/>
            <person name="Thompson A.W."/>
            <person name="Robinson-Rechavi M."/>
            <person name="Braasch I."/>
            <person name="Lecointre G."/>
            <person name="Bobe J."/>
            <person name="Postlethwait J.H."/>
            <person name="Berthelot C."/>
            <person name="Roest Crollius H."/>
            <person name="Guiguen Y."/>
        </authorList>
    </citation>
    <scope>NUCLEOTIDE SEQUENCE</scope>
    <source>
        <strain evidence="2">WJC10195</strain>
    </source>
</reference>
<sequence>MQGLNQKCAREEERNGEREKESEREKRRERERRKKNRCFHPEPLNCSARLHLPLDAGLQSVFQPHAHSLRQRLSRRWGSLIFYHQFSQLPHPHGRP</sequence>
<accession>A0A9Q1EBN1</accession>
<dbReference type="Proteomes" id="UP001152622">
    <property type="component" value="Chromosome 20"/>
</dbReference>
<feature type="region of interest" description="Disordered" evidence="1">
    <location>
        <begin position="1"/>
        <end position="34"/>
    </location>
</feature>
<dbReference type="EMBL" id="JAINUF010000020">
    <property type="protein sequence ID" value="KAJ8335873.1"/>
    <property type="molecule type" value="Genomic_DNA"/>
</dbReference>
<gene>
    <name evidence="2" type="ORF">SKAU_G00392150</name>
</gene>
<proteinExistence type="predicted"/>
<protein>
    <submittedName>
        <fullName evidence="2">Uncharacterized protein</fullName>
    </submittedName>
</protein>
<keyword evidence="3" id="KW-1185">Reference proteome</keyword>
<feature type="compositionally biased region" description="Basic and acidic residues" evidence="1">
    <location>
        <begin position="8"/>
        <end position="28"/>
    </location>
</feature>
<evidence type="ECO:0000313" key="2">
    <source>
        <dbReference type="EMBL" id="KAJ8335873.1"/>
    </source>
</evidence>
<evidence type="ECO:0000313" key="3">
    <source>
        <dbReference type="Proteomes" id="UP001152622"/>
    </source>
</evidence>
<organism evidence="2 3">
    <name type="scientific">Synaphobranchus kaupii</name>
    <name type="common">Kaup's arrowtooth eel</name>
    <dbReference type="NCBI Taxonomy" id="118154"/>
    <lineage>
        <taxon>Eukaryota</taxon>
        <taxon>Metazoa</taxon>
        <taxon>Chordata</taxon>
        <taxon>Craniata</taxon>
        <taxon>Vertebrata</taxon>
        <taxon>Euteleostomi</taxon>
        <taxon>Actinopterygii</taxon>
        <taxon>Neopterygii</taxon>
        <taxon>Teleostei</taxon>
        <taxon>Anguilliformes</taxon>
        <taxon>Synaphobranchidae</taxon>
        <taxon>Synaphobranchus</taxon>
    </lineage>
</organism>
<name>A0A9Q1EBN1_SYNKA</name>
<evidence type="ECO:0000256" key="1">
    <source>
        <dbReference type="SAM" id="MobiDB-lite"/>
    </source>
</evidence>